<feature type="domain" description="Aminopeptidase N-like N-terminal" evidence="2">
    <location>
        <begin position="26"/>
        <end position="80"/>
    </location>
</feature>
<dbReference type="AlphaFoldDB" id="A0AAD8HZI0"/>
<dbReference type="Gene3D" id="2.60.40.1730">
    <property type="entry name" value="tricorn interacting facor f3 domain"/>
    <property type="match status" value="1"/>
</dbReference>
<accession>A0AAD8HZI0</accession>
<evidence type="ECO:0000256" key="1">
    <source>
        <dbReference type="SAM" id="Phobius"/>
    </source>
</evidence>
<evidence type="ECO:0000259" key="2">
    <source>
        <dbReference type="Pfam" id="PF17900"/>
    </source>
</evidence>
<evidence type="ECO:0000313" key="4">
    <source>
        <dbReference type="Proteomes" id="UP001237642"/>
    </source>
</evidence>
<comment type="caution">
    <text evidence="3">The sequence shown here is derived from an EMBL/GenBank/DDBJ whole genome shotgun (WGS) entry which is preliminary data.</text>
</comment>
<reference evidence="3" key="2">
    <citation type="submission" date="2023-05" db="EMBL/GenBank/DDBJ databases">
        <authorList>
            <person name="Schelkunov M.I."/>
        </authorList>
    </citation>
    <scope>NUCLEOTIDE SEQUENCE</scope>
    <source>
        <strain evidence="3">Hsosn_3</strain>
        <tissue evidence="3">Leaf</tissue>
    </source>
</reference>
<name>A0AAD8HZI0_9APIA</name>
<dbReference type="Proteomes" id="UP001237642">
    <property type="component" value="Unassembled WGS sequence"/>
</dbReference>
<feature type="transmembrane region" description="Helical" evidence="1">
    <location>
        <begin position="103"/>
        <end position="124"/>
    </location>
</feature>
<keyword evidence="1" id="KW-1133">Transmembrane helix</keyword>
<dbReference type="InterPro" id="IPR045357">
    <property type="entry name" value="Aminopeptidase_N-like_N"/>
</dbReference>
<keyword evidence="1" id="KW-0812">Transmembrane</keyword>
<gene>
    <name evidence="3" type="ORF">POM88_032113</name>
</gene>
<dbReference type="EMBL" id="JAUIZM010000007">
    <property type="protein sequence ID" value="KAK1375920.1"/>
    <property type="molecule type" value="Genomic_DNA"/>
</dbReference>
<keyword evidence="4" id="KW-1185">Reference proteome</keyword>
<proteinExistence type="predicted"/>
<dbReference type="Pfam" id="PF17900">
    <property type="entry name" value="Peptidase_M1_N"/>
    <property type="match status" value="1"/>
</dbReference>
<reference evidence="3" key="1">
    <citation type="submission" date="2023-02" db="EMBL/GenBank/DDBJ databases">
        <title>Genome of toxic invasive species Heracleum sosnowskyi carries increased number of genes despite the absence of recent whole-genome duplications.</title>
        <authorList>
            <person name="Schelkunov M."/>
            <person name="Shtratnikova V."/>
            <person name="Makarenko M."/>
            <person name="Klepikova A."/>
            <person name="Omelchenko D."/>
            <person name="Novikova G."/>
            <person name="Obukhova E."/>
            <person name="Bogdanov V."/>
            <person name="Penin A."/>
            <person name="Logacheva M."/>
        </authorList>
    </citation>
    <scope>NUCLEOTIDE SEQUENCE</scope>
    <source>
        <strain evidence="3">Hsosn_3</strain>
        <tissue evidence="3">Leaf</tissue>
    </source>
</reference>
<organism evidence="3 4">
    <name type="scientific">Heracleum sosnowskyi</name>
    <dbReference type="NCBI Taxonomy" id="360622"/>
    <lineage>
        <taxon>Eukaryota</taxon>
        <taxon>Viridiplantae</taxon>
        <taxon>Streptophyta</taxon>
        <taxon>Embryophyta</taxon>
        <taxon>Tracheophyta</taxon>
        <taxon>Spermatophyta</taxon>
        <taxon>Magnoliopsida</taxon>
        <taxon>eudicotyledons</taxon>
        <taxon>Gunneridae</taxon>
        <taxon>Pentapetalae</taxon>
        <taxon>asterids</taxon>
        <taxon>campanulids</taxon>
        <taxon>Apiales</taxon>
        <taxon>Apiaceae</taxon>
        <taxon>Apioideae</taxon>
        <taxon>apioid superclade</taxon>
        <taxon>Tordylieae</taxon>
        <taxon>Tordyliinae</taxon>
        <taxon>Heracleum</taxon>
    </lineage>
</organism>
<dbReference type="SUPFAM" id="SSF63737">
    <property type="entry name" value="Leukotriene A4 hydrolase N-terminal domain"/>
    <property type="match status" value="1"/>
</dbReference>
<protein>
    <recommendedName>
        <fullName evidence="2">Aminopeptidase N-like N-terminal domain-containing protein</fullName>
    </recommendedName>
</protein>
<dbReference type="InterPro" id="IPR042097">
    <property type="entry name" value="Aminopeptidase_N-like_N_sf"/>
</dbReference>
<evidence type="ECO:0000313" key="3">
    <source>
        <dbReference type="EMBL" id="KAK1375920.1"/>
    </source>
</evidence>
<keyword evidence="1" id="KW-0472">Membrane</keyword>
<sequence length="139" mass="15900">MANIVKDHEVQMKQLKGQQRLPTWVVPKHYDLTLNPELSASSFTGSVLIHLSVLDPTRYLVLNSLGLIIHEFSFTTNQLSVKKITMGSSRAYSLRNHRSCQHIWWLLLLVCLITSKIKHLMGLFTRHIQRLLLGALLTS</sequence>